<feature type="transmembrane region" description="Helical" evidence="1">
    <location>
        <begin position="104"/>
        <end position="125"/>
    </location>
</feature>
<feature type="transmembrane region" description="Helical" evidence="1">
    <location>
        <begin position="365"/>
        <end position="384"/>
    </location>
</feature>
<feature type="transmembrane region" description="Helical" evidence="1">
    <location>
        <begin position="12"/>
        <end position="30"/>
    </location>
</feature>
<dbReference type="InterPro" id="IPR052524">
    <property type="entry name" value="MFS_Cyanate_Porter"/>
</dbReference>
<dbReference type="EMBL" id="VXLC01000004">
    <property type="protein sequence ID" value="KAA8888093.1"/>
    <property type="molecule type" value="Genomic_DNA"/>
</dbReference>
<keyword evidence="3" id="KW-1185">Reference proteome</keyword>
<feature type="transmembrane region" description="Helical" evidence="1">
    <location>
        <begin position="50"/>
        <end position="72"/>
    </location>
</feature>
<feature type="transmembrane region" description="Helical" evidence="1">
    <location>
        <begin position="166"/>
        <end position="188"/>
    </location>
</feature>
<protein>
    <submittedName>
        <fullName evidence="2">MFS transporter</fullName>
    </submittedName>
</protein>
<proteinExistence type="predicted"/>
<dbReference type="PANTHER" id="PTHR23523:SF2">
    <property type="entry name" value="2-NITROIMIDAZOLE TRANSPORTER"/>
    <property type="match status" value="1"/>
</dbReference>
<organism evidence="2 3">
    <name type="scientific">Nocardia colli</name>
    <dbReference type="NCBI Taxonomy" id="2545717"/>
    <lineage>
        <taxon>Bacteria</taxon>
        <taxon>Bacillati</taxon>
        <taxon>Actinomycetota</taxon>
        <taxon>Actinomycetes</taxon>
        <taxon>Mycobacteriales</taxon>
        <taxon>Nocardiaceae</taxon>
        <taxon>Nocardia</taxon>
    </lineage>
</organism>
<dbReference type="GO" id="GO:0022857">
    <property type="term" value="F:transmembrane transporter activity"/>
    <property type="evidence" value="ECO:0007669"/>
    <property type="project" value="InterPro"/>
</dbReference>
<dbReference type="RefSeq" id="WP_150402263.1">
    <property type="nucleotide sequence ID" value="NZ_VXLC01000004.1"/>
</dbReference>
<accession>A0A5N0EGI2</accession>
<dbReference type="Pfam" id="PF07690">
    <property type="entry name" value="MFS_1"/>
    <property type="match status" value="1"/>
</dbReference>
<feature type="transmembrane region" description="Helical" evidence="1">
    <location>
        <begin position="209"/>
        <end position="233"/>
    </location>
</feature>
<feature type="transmembrane region" description="Helical" evidence="1">
    <location>
        <begin position="341"/>
        <end position="359"/>
    </location>
</feature>
<gene>
    <name evidence="2" type="ORF">F3087_13545</name>
</gene>
<keyword evidence="1" id="KW-0812">Transmembrane</keyword>
<evidence type="ECO:0000313" key="3">
    <source>
        <dbReference type="Proteomes" id="UP000323876"/>
    </source>
</evidence>
<feature type="transmembrane region" description="Helical" evidence="1">
    <location>
        <begin position="245"/>
        <end position="263"/>
    </location>
</feature>
<comment type="caution">
    <text evidence="2">The sequence shown here is derived from an EMBL/GenBank/DDBJ whole genome shotgun (WGS) entry which is preliminary data.</text>
</comment>
<evidence type="ECO:0000313" key="2">
    <source>
        <dbReference type="EMBL" id="KAA8888093.1"/>
    </source>
</evidence>
<name>A0A5N0EGI2_9NOCA</name>
<dbReference type="SUPFAM" id="SSF103473">
    <property type="entry name" value="MFS general substrate transporter"/>
    <property type="match status" value="1"/>
</dbReference>
<dbReference type="AlphaFoldDB" id="A0A5N0EGI2"/>
<sequence>MSRVLDPPQVTRAASMPLLVTAFVLVSVNLRIPFAGPGPLLPALDLSRSAATLLTALPALCMGLFASVGVLARGRLGEERALFSATAVLVAGLAIRSIGTVGLFAGTVVAAAGIAVLNVITPVLVKKRFPAPRIGAMLGVYGLMISVGAAIVAALTVPVYRATGSTALALGIALVPALLALVALIPQLEQQPVPSAVSNSWSWLLRNRLAWSVTGYFGLQSLLLYTVFAWLPSIYVSRGVSQTTAGFYLSICALMLAVGGFFGPTLAGRHSNQRLHLAVAAALCFIGVLGILCAPVATAPLWLVLLGVGIGAGQTIPSMLYVLRTRDHHTAAALSTKAQTIGYLIGGAGPLIATALYSLSGSWTVPLIGLLVLMAFNVAIGWSAGRARYIERATPALS</sequence>
<dbReference type="InterPro" id="IPR036259">
    <property type="entry name" value="MFS_trans_sf"/>
</dbReference>
<dbReference type="PANTHER" id="PTHR23523">
    <property type="match status" value="1"/>
</dbReference>
<dbReference type="InterPro" id="IPR011701">
    <property type="entry name" value="MFS"/>
</dbReference>
<dbReference type="OrthoDB" id="5317164at2"/>
<feature type="transmembrane region" description="Helical" evidence="1">
    <location>
        <begin position="137"/>
        <end position="160"/>
    </location>
</feature>
<dbReference type="Gene3D" id="1.20.1250.20">
    <property type="entry name" value="MFS general substrate transporter like domains"/>
    <property type="match status" value="1"/>
</dbReference>
<reference evidence="2 3" key="1">
    <citation type="submission" date="2019-09" db="EMBL/GenBank/DDBJ databases">
        <authorList>
            <person name="Wang X."/>
        </authorList>
    </citation>
    <scope>NUCLEOTIDE SEQUENCE [LARGE SCALE GENOMIC DNA]</scope>
    <source>
        <strain evidence="2 3">CICC 11023</strain>
    </source>
</reference>
<feature type="transmembrane region" description="Helical" evidence="1">
    <location>
        <begin position="81"/>
        <end position="98"/>
    </location>
</feature>
<evidence type="ECO:0000256" key="1">
    <source>
        <dbReference type="SAM" id="Phobius"/>
    </source>
</evidence>
<keyword evidence="1" id="KW-0472">Membrane</keyword>
<keyword evidence="1" id="KW-1133">Transmembrane helix</keyword>
<dbReference type="Proteomes" id="UP000323876">
    <property type="component" value="Unassembled WGS sequence"/>
</dbReference>
<feature type="transmembrane region" description="Helical" evidence="1">
    <location>
        <begin position="275"/>
        <end position="297"/>
    </location>
</feature>
<feature type="transmembrane region" description="Helical" evidence="1">
    <location>
        <begin position="303"/>
        <end position="321"/>
    </location>
</feature>